<dbReference type="SUPFAM" id="SSF48452">
    <property type="entry name" value="TPR-like"/>
    <property type="match status" value="1"/>
</dbReference>
<gene>
    <name evidence="3" type="ORF">DFE_0090</name>
</gene>
<feature type="repeat" description="TPR" evidence="1">
    <location>
        <begin position="208"/>
        <end position="241"/>
    </location>
</feature>
<dbReference type="PANTHER" id="PTHR12558:SF13">
    <property type="entry name" value="CELL DIVISION CYCLE PROTEIN 27 HOMOLOG"/>
    <property type="match status" value="1"/>
</dbReference>
<dbReference type="SMART" id="SM00028">
    <property type="entry name" value="TPR"/>
    <property type="match status" value="4"/>
</dbReference>
<dbReference type="EMBL" id="AP017378">
    <property type="protein sequence ID" value="BBD06816.1"/>
    <property type="molecule type" value="Genomic_DNA"/>
</dbReference>
<dbReference type="InterPro" id="IPR011990">
    <property type="entry name" value="TPR-like_helical_dom_sf"/>
</dbReference>
<dbReference type="PANTHER" id="PTHR12558">
    <property type="entry name" value="CELL DIVISION CYCLE 16,23,27"/>
    <property type="match status" value="1"/>
</dbReference>
<evidence type="ECO:0000256" key="2">
    <source>
        <dbReference type="SAM" id="MobiDB-lite"/>
    </source>
</evidence>
<dbReference type="RefSeq" id="WP_126375621.1">
    <property type="nucleotide sequence ID" value="NZ_AP017378.1"/>
</dbReference>
<dbReference type="KEGG" id="dfl:DFE_0090"/>
<dbReference type="OrthoDB" id="5469953at2"/>
<keyword evidence="4" id="KW-1185">Reference proteome</keyword>
<dbReference type="AlphaFoldDB" id="A0A2Z6AUF3"/>
<feature type="region of interest" description="Disordered" evidence="2">
    <location>
        <begin position="256"/>
        <end position="278"/>
    </location>
</feature>
<reference evidence="3 4" key="1">
    <citation type="journal article" date="2018" name="Sci. Adv.">
        <title>Multi-heme cytochromes provide a pathway for survival in energy-limited environments.</title>
        <authorList>
            <person name="Deng X."/>
            <person name="Dohmae N."/>
            <person name="Nealson K.H."/>
            <person name="Hashimoto K."/>
            <person name="Okamoto A."/>
        </authorList>
    </citation>
    <scope>NUCLEOTIDE SEQUENCE [LARGE SCALE GENOMIC DNA]</scope>
    <source>
        <strain evidence="3 4">IS5</strain>
    </source>
</reference>
<evidence type="ECO:0000313" key="3">
    <source>
        <dbReference type="EMBL" id="BBD06816.1"/>
    </source>
</evidence>
<dbReference type="Proteomes" id="UP000269883">
    <property type="component" value="Chromosome"/>
</dbReference>
<keyword evidence="1" id="KW-0802">TPR repeat</keyword>
<dbReference type="Gene3D" id="1.25.40.10">
    <property type="entry name" value="Tetratricopeptide repeat domain"/>
    <property type="match status" value="1"/>
</dbReference>
<organism evidence="3 4">
    <name type="scientific">Desulfovibrio ferrophilus</name>
    <dbReference type="NCBI Taxonomy" id="241368"/>
    <lineage>
        <taxon>Bacteria</taxon>
        <taxon>Pseudomonadati</taxon>
        <taxon>Thermodesulfobacteriota</taxon>
        <taxon>Desulfovibrionia</taxon>
        <taxon>Desulfovibrionales</taxon>
        <taxon>Desulfovibrionaceae</taxon>
        <taxon>Desulfovibrio</taxon>
    </lineage>
</organism>
<dbReference type="InterPro" id="IPR019734">
    <property type="entry name" value="TPR_rpt"/>
</dbReference>
<evidence type="ECO:0000256" key="1">
    <source>
        <dbReference type="PROSITE-ProRule" id="PRU00339"/>
    </source>
</evidence>
<dbReference type="PROSITE" id="PS50005">
    <property type="entry name" value="TPR"/>
    <property type="match status" value="1"/>
</dbReference>
<accession>A0A2Z6AUF3</accession>
<dbReference type="Pfam" id="PF13181">
    <property type="entry name" value="TPR_8"/>
    <property type="match status" value="3"/>
</dbReference>
<proteinExistence type="predicted"/>
<name>A0A2Z6AUF3_9BACT</name>
<sequence>MPEESPKATIDETTTIPYPFTGVFSEIVTKSVGFGATKRKEKIKKLWFLERDEQGTTFIRPLSKSYLPSGDPAEIPLARAIKNFFPEPNIYMTRVAPKMAEVEAAVTKGDEHRSQDEHYSAEFAYKEALSIDEFHIRANFGLALTYASMGDKEKAKHTFRTIVTLEGSFNEKHKHLFNEFGIALRKNEMYRESLEYYLRALRLCKSDENLLFNLARACYDNDSHEHAVEFLDKALALKPDFKEAMMLKKAIGKIDPSLLEPQEQDDQPPSDEATNGAA</sequence>
<evidence type="ECO:0000313" key="4">
    <source>
        <dbReference type="Proteomes" id="UP000269883"/>
    </source>
</evidence>
<protein>
    <submittedName>
        <fullName evidence="3">Uncharacterized protein</fullName>
    </submittedName>
</protein>